<keyword evidence="16" id="KW-1185">Reference proteome</keyword>
<dbReference type="PROSITE" id="PS50885">
    <property type="entry name" value="HAMP"/>
    <property type="match status" value="1"/>
</dbReference>
<dbReference type="SUPFAM" id="SSF55874">
    <property type="entry name" value="ATPase domain of HSP90 chaperone/DNA topoisomerase II/histidine kinase"/>
    <property type="match status" value="1"/>
</dbReference>
<feature type="domain" description="Histidine kinase" evidence="13">
    <location>
        <begin position="244"/>
        <end position="476"/>
    </location>
</feature>
<keyword evidence="7 15" id="KW-0418">Kinase</keyword>
<keyword evidence="8 12" id="KW-1133">Transmembrane helix</keyword>
<dbReference type="PRINTS" id="PR00344">
    <property type="entry name" value="BCTRLSENSOR"/>
</dbReference>
<dbReference type="CDD" id="cd00082">
    <property type="entry name" value="HisKA"/>
    <property type="match status" value="1"/>
</dbReference>
<gene>
    <name evidence="15" type="ORF">K3769_23405</name>
</gene>
<dbReference type="InterPro" id="IPR003661">
    <property type="entry name" value="HisK_dim/P_dom"/>
</dbReference>
<dbReference type="CDD" id="cd06225">
    <property type="entry name" value="HAMP"/>
    <property type="match status" value="1"/>
</dbReference>
<evidence type="ECO:0000259" key="14">
    <source>
        <dbReference type="PROSITE" id="PS50885"/>
    </source>
</evidence>
<dbReference type="InterPro" id="IPR005467">
    <property type="entry name" value="His_kinase_dom"/>
</dbReference>
<evidence type="ECO:0000313" key="15">
    <source>
        <dbReference type="EMBL" id="MCX4235667.1"/>
    </source>
</evidence>
<feature type="domain" description="HAMP" evidence="14">
    <location>
        <begin position="184"/>
        <end position="236"/>
    </location>
</feature>
<comment type="catalytic activity">
    <reaction evidence="1">
        <text>ATP + protein L-histidine = ADP + protein N-phospho-L-histidine.</text>
        <dbReference type="EC" id="2.7.13.3"/>
    </reaction>
</comment>
<evidence type="ECO:0000256" key="8">
    <source>
        <dbReference type="ARBA" id="ARBA00022989"/>
    </source>
</evidence>
<evidence type="ECO:0000256" key="9">
    <source>
        <dbReference type="ARBA" id="ARBA00023012"/>
    </source>
</evidence>
<dbReference type="Proteomes" id="UP001165590">
    <property type="component" value="Unassembled WGS sequence"/>
</dbReference>
<dbReference type="GO" id="GO:0016301">
    <property type="term" value="F:kinase activity"/>
    <property type="evidence" value="ECO:0007669"/>
    <property type="project" value="UniProtKB-KW"/>
</dbReference>
<dbReference type="Gene3D" id="6.10.340.10">
    <property type="match status" value="1"/>
</dbReference>
<evidence type="ECO:0000256" key="12">
    <source>
        <dbReference type="SAM" id="Phobius"/>
    </source>
</evidence>
<evidence type="ECO:0000256" key="4">
    <source>
        <dbReference type="ARBA" id="ARBA00022553"/>
    </source>
</evidence>
<evidence type="ECO:0000256" key="10">
    <source>
        <dbReference type="ARBA" id="ARBA00023136"/>
    </source>
</evidence>
<evidence type="ECO:0000256" key="2">
    <source>
        <dbReference type="ARBA" id="ARBA00004236"/>
    </source>
</evidence>
<comment type="subcellular location">
    <subcellularLocation>
        <location evidence="2">Cell membrane</location>
    </subcellularLocation>
</comment>
<evidence type="ECO:0000256" key="1">
    <source>
        <dbReference type="ARBA" id="ARBA00000085"/>
    </source>
</evidence>
<dbReference type="InterPro" id="IPR036890">
    <property type="entry name" value="HATPase_C_sf"/>
</dbReference>
<dbReference type="EC" id="2.7.13.3" evidence="3"/>
<dbReference type="InterPro" id="IPR050428">
    <property type="entry name" value="TCS_sensor_his_kinase"/>
</dbReference>
<dbReference type="InterPro" id="IPR004358">
    <property type="entry name" value="Sig_transdc_His_kin-like_C"/>
</dbReference>
<keyword evidence="9" id="KW-0902">Two-component regulatory system</keyword>
<dbReference type="PANTHER" id="PTHR45436:SF5">
    <property type="entry name" value="SENSOR HISTIDINE KINASE TRCS"/>
    <property type="match status" value="1"/>
</dbReference>
<dbReference type="PROSITE" id="PS50109">
    <property type="entry name" value="HIS_KIN"/>
    <property type="match status" value="1"/>
</dbReference>
<dbReference type="Gene3D" id="1.10.287.130">
    <property type="match status" value="1"/>
</dbReference>
<evidence type="ECO:0000259" key="13">
    <source>
        <dbReference type="PROSITE" id="PS50109"/>
    </source>
</evidence>
<keyword evidence="6 12" id="KW-0812">Transmembrane</keyword>
<dbReference type="PANTHER" id="PTHR45436">
    <property type="entry name" value="SENSOR HISTIDINE KINASE YKOH"/>
    <property type="match status" value="1"/>
</dbReference>
<dbReference type="Pfam" id="PF02518">
    <property type="entry name" value="HATPase_c"/>
    <property type="match status" value="1"/>
</dbReference>
<dbReference type="Pfam" id="PF00672">
    <property type="entry name" value="HAMP"/>
    <property type="match status" value="1"/>
</dbReference>
<dbReference type="Gene3D" id="3.30.565.10">
    <property type="entry name" value="Histidine kinase-like ATPase, C-terminal domain"/>
    <property type="match status" value="1"/>
</dbReference>
<dbReference type="InterPro" id="IPR036097">
    <property type="entry name" value="HisK_dim/P_sf"/>
</dbReference>
<dbReference type="Pfam" id="PF00512">
    <property type="entry name" value="HisKA"/>
    <property type="match status" value="1"/>
</dbReference>
<evidence type="ECO:0000256" key="5">
    <source>
        <dbReference type="ARBA" id="ARBA00022679"/>
    </source>
</evidence>
<dbReference type="RefSeq" id="WP_267028317.1">
    <property type="nucleotide sequence ID" value="NZ_JAIFZO010000002.1"/>
</dbReference>
<feature type="compositionally biased region" description="Gly residues" evidence="11">
    <location>
        <begin position="491"/>
        <end position="510"/>
    </location>
</feature>
<evidence type="ECO:0000256" key="7">
    <source>
        <dbReference type="ARBA" id="ARBA00022777"/>
    </source>
</evidence>
<reference evidence="15" key="1">
    <citation type="journal article" date="2022" name="bioRxiv">
        <title>Discovery and biosynthetic assessment of Streptomyces ortus sp nov. isolated from a deep-sea sponge.</title>
        <authorList>
            <person name="Williams S.E."/>
        </authorList>
    </citation>
    <scope>NUCLEOTIDE SEQUENCE</scope>
    <source>
        <strain evidence="15">A15ISP2-DRY2</strain>
    </source>
</reference>
<dbReference type="SMART" id="SM00304">
    <property type="entry name" value="HAMP"/>
    <property type="match status" value="1"/>
</dbReference>
<keyword evidence="10 12" id="KW-0472">Membrane</keyword>
<evidence type="ECO:0000256" key="11">
    <source>
        <dbReference type="SAM" id="MobiDB-lite"/>
    </source>
</evidence>
<dbReference type="SUPFAM" id="SSF47384">
    <property type="entry name" value="Homodimeric domain of signal transducing histidine kinase"/>
    <property type="match status" value="1"/>
</dbReference>
<accession>A0ABT3V7S1</accession>
<protein>
    <recommendedName>
        <fullName evidence="3">histidine kinase</fullName>
        <ecNumber evidence="3">2.7.13.3</ecNumber>
    </recommendedName>
</protein>
<dbReference type="EMBL" id="JAIFZO010000002">
    <property type="protein sequence ID" value="MCX4235667.1"/>
    <property type="molecule type" value="Genomic_DNA"/>
</dbReference>
<dbReference type="SMART" id="SM00388">
    <property type="entry name" value="HisKA"/>
    <property type="match status" value="1"/>
</dbReference>
<dbReference type="InterPro" id="IPR003660">
    <property type="entry name" value="HAMP_dom"/>
</dbReference>
<feature type="region of interest" description="Disordered" evidence="11">
    <location>
        <begin position="472"/>
        <end position="520"/>
    </location>
</feature>
<proteinExistence type="predicted"/>
<keyword evidence="4" id="KW-0597">Phosphoprotein</keyword>
<sequence length="520" mass="53868">MRTRVQAALLLFVVIAVAAFAVPLLLFTASDRTQQLVLARSADLDRFAALMDQAAATGDTSAVAAEARRYTELYGEPLVVTDTRRRTVVQTGGMRAADPAVARLLDAALRNQTEHPSGALRPWSRGHRMFAEPAGTGTRVSGAVVLRASVGTAADEITRRWAAVLAGAALVAVACAVLAQAATGWVVSPLRRLDRAVGQLAAGLPPEQTRAGGPPELRQLAIGFNRMARTVTAALEQQRRLVADTSHQMRNPMAALRLRVDALHTHLAPSGERTYTGVTAELDRLETLLDDLLALATAEHRAGELAMTHGPDVHCDAAAVAADRHRLWEPVAARAGARLALTSAAPPLPAACTDRELAQIADILLDNAIKYAGEGAEISLDCASGAGAEPGSRSESGSGSVVLTVTDDGPGLGTDELALATTRFWRAGHQRENRTAGTGLGLAIAEQLLAGRGGRLELTAARPHGLRARAVVPRAAAGRAAGTGGRDERGGPGGIGGRGAPGGPGGPGGTGRRHEPGEAR</sequence>
<evidence type="ECO:0000256" key="6">
    <source>
        <dbReference type="ARBA" id="ARBA00022692"/>
    </source>
</evidence>
<dbReference type="InterPro" id="IPR003594">
    <property type="entry name" value="HATPase_dom"/>
</dbReference>
<organism evidence="15 16">
    <name type="scientific">Streptomyces ortus</name>
    <dbReference type="NCBI Taxonomy" id="2867268"/>
    <lineage>
        <taxon>Bacteria</taxon>
        <taxon>Bacillati</taxon>
        <taxon>Actinomycetota</taxon>
        <taxon>Actinomycetes</taxon>
        <taxon>Kitasatosporales</taxon>
        <taxon>Streptomycetaceae</taxon>
        <taxon>Streptomyces</taxon>
    </lineage>
</organism>
<feature type="transmembrane region" description="Helical" evidence="12">
    <location>
        <begin position="161"/>
        <end position="187"/>
    </location>
</feature>
<evidence type="ECO:0000256" key="3">
    <source>
        <dbReference type="ARBA" id="ARBA00012438"/>
    </source>
</evidence>
<dbReference type="SMART" id="SM00387">
    <property type="entry name" value="HATPase_c"/>
    <property type="match status" value="1"/>
</dbReference>
<name>A0ABT3V7S1_9ACTN</name>
<keyword evidence="5" id="KW-0808">Transferase</keyword>
<comment type="caution">
    <text evidence="15">The sequence shown here is derived from an EMBL/GenBank/DDBJ whole genome shotgun (WGS) entry which is preliminary data.</text>
</comment>
<evidence type="ECO:0000313" key="16">
    <source>
        <dbReference type="Proteomes" id="UP001165590"/>
    </source>
</evidence>